<gene>
    <name evidence="5" type="ORF">IAB60_03985</name>
</gene>
<comment type="caution">
    <text evidence="5">The sequence shown here is derived from an EMBL/GenBank/DDBJ whole genome shotgun (WGS) entry which is preliminary data.</text>
</comment>
<dbReference type="Pfam" id="PF12848">
    <property type="entry name" value="ABC_tran_Xtn"/>
    <property type="match status" value="1"/>
</dbReference>
<dbReference type="InterPro" id="IPR017871">
    <property type="entry name" value="ABC_transporter-like_CS"/>
</dbReference>
<dbReference type="Pfam" id="PF00005">
    <property type="entry name" value="ABC_tran"/>
    <property type="match status" value="2"/>
</dbReference>
<evidence type="ECO:0000313" key="6">
    <source>
        <dbReference type="Proteomes" id="UP000886860"/>
    </source>
</evidence>
<keyword evidence="2 5" id="KW-0067">ATP-binding</keyword>
<dbReference type="InterPro" id="IPR051309">
    <property type="entry name" value="ABCF_ATPase"/>
</dbReference>
<dbReference type="SUPFAM" id="SSF52540">
    <property type="entry name" value="P-loop containing nucleoside triphosphate hydrolases"/>
    <property type="match status" value="2"/>
</dbReference>
<keyword evidence="1" id="KW-0547">Nucleotide-binding</keyword>
<dbReference type="InterPro" id="IPR003439">
    <property type="entry name" value="ABC_transporter-like_ATP-bd"/>
</dbReference>
<feature type="domain" description="ABC transporter" evidence="4">
    <location>
        <begin position="3"/>
        <end position="230"/>
    </location>
</feature>
<dbReference type="CDD" id="cd03221">
    <property type="entry name" value="ABCF_EF-3"/>
    <property type="match status" value="2"/>
</dbReference>
<evidence type="ECO:0000256" key="1">
    <source>
        <dbReference type="ARBA" id="ARBA00022741"/>
    </source>
</evidence>
<name>A0A9D1GI70_9FIRM</name>
<dbReference type="Gene3D" id="3.40.50.300">
    <property type="entry name" value="P-loop containing nucleotide triphosphate hydrolases"/>
    <property type="match status" value="2"/>
</dbReference>
<dbReference type="InterPro" id="IPR027417">
    <property type="entry name" value="P-loop_NTPase"/>
</dbReference>
<evidence type="ECO:0000313" key="5">
    <source>
        <dbReference type="EMBL" id="HIT41256.1"/>
    </source>
</evidence>
<dbReference type="FunFam" id="3.40.50.300:FF:000011">
    <property type="entry name" value="Putative ABC transporter ATP-binding component"/>
    <property type="match status" value="1"/>
</dbReference>
<dbReference type="InterPro" id="IPR003593">
    <property type="entry name" value="AAA+_ATPase"/>
</dbReference>
<evidence type="ECO:0000256" key="2">
    <source>
        <dbReference type="ARBA" id="ARBA00022840"/>
    </source>
</evidence>
<accession>A0A9D1GI70</accession>
<evidence type="ECO:0000259" key="4">
    <source>
        <dbReference type="PROSITE" id="PS50893"/>
    </source>
</evidence>
<dbReference type="PROSITE" id="PS50893">
    <property type="entry name" value="ABC_TRANSPORTER_2"/>
    <property type="match status" value="2"/>
</dbReference>
<reference evidence="5" key="1">
    <citation type="submission" date="2020-10" db="EMBL/GenBank/DDBJ databases">
        <authorList>
            <person name="Gilroy R."/>
        </authorList>
    </citation>
    <scope>NUCLEOTIDE SEQUENCE</scope>
    <source>
        <strain evidence="5">CHK123-3438</strain>
    </source>
</reference>
<proteinExistence type="predicted"/>
<dbReference type="GO" id="GO:0016887">
    <property type="term" value="F:ATP hydrolysis activity"/>
    <property type="evidence" value="ECO:0007669"/>
    <property type="project" value="InterPro"/>
</dbReference>
<reference evidence="5" key="2">
    <citation type="journal article" date="2021" name="PeerJ">
        <title>Extensive microbial diversity within the chicken gut microbiome revealed by metagenomics and culture.</title>
        <authorList>
            <person name="Gilroy R."/>
            <person name="Ravi A."/>
            <person name="Getino M."/>
            <person name="Pursley I."/>
            <person name="Horton D.L."/>
            <person name="Alikhan N.F."/>
            <person name="Baker D."/>
            <person name="Gharbi K."/>
            <person name="Hall N."/>
            <person name="Watson M."/>
            <person name="Adriaenssens E.M."/>
            <person name="Foster-Nyarko E."/>
            <person name="Jarju S."/>
            <person name="Secka A."/>
            <person name="Antonio M."/>
            <person name="Oren A."/>
            <person name="Chaudhuri R.R."/>
            <person name="La Ragione R."/>
            <person name="Hildebrand F."/>
            <person name="Pallen M.J."/>
        </authorList>
    </citation>
    <scope>NUCLEOTIDE SEQUENCE</scope>
    <source>
        <strain evidence="5">CHK123-3438</strain>
    </source>
</reference>
<dbReference type="EMBL" id="DVKS01000068">
    <property type="protein sequence ID" value="HIT41256.1"/>
    <property type="molecule type" value="Genomic_DNA"/>
</dbReference>
<dbReference type="Proteomes" id="UP000886860">
    <property type="component" value="Unassembled WGS sequence"/>
</dbReference>
<dbReference type="InterPro" id="IPR032781">
    <property type="entry name" value="ABC_tran_Xtn"/>
</dbReference>
<dbReference type="PROSITE" id="PS00211">
    <property type="entry name" value="ABC_TRANSPORTER_1"/>
    <property type="match status" value="2"/>
</dbReference>
<keyword evidence="3" id="KW-0175">Coiled coil</keyword>
<organism evidence="5 6">
    <name type="scientific">Candidatus Caccovicinus merdipullorum</name>
    <dbReference type="NCBI Taxonomy" id="2840724"/>
    <lineage>
        <taxon>Bacteria</taxon>
        <taxon>Bacillati</taxon>
        <taxon>Bacillota</taxon>
        <taxon>Clostridia</taxon>
        <taxon>Eubacteriales</taxon>
        <taxon>Candidatus Caccovicinus</taxon>
    </lineage>
</organism>
<sequence>MLYQITDGTVAVGGETVLSHISFEIKGKEKIALVGRNGAGKTTLLRLLAGEISLDRDDKRAGAGIFTSKKLTVGILHQVPVLDGDKTVEELLLEACPAEDGFSRERFEYEMEYDRIFTGFGFEKEEKKRKFSSFSGGEQTKISLIRLLLLKPDILLLDEPTNHLDLKTVQWLEEYLQKYEKAAVFVSHDRFFLDQVADVVYELEDGRLKRYPGNYTAYRSQKRKDIQTAQKAYERQQQELKRLDDLVKRFKNKPRKAAFARSRKKIAERMERIEKPSEDDVHIFTGEIQPAVLGSKWVLEAEHLKVGYDRPLLELSLRVRRGQKIGILGDNGAGKTTFLKTAAGLLAPLKGKLSLGNGTVMGYFDQHTADIRSDQTVAEHFHSLFPSMTEKEVRSILGAYLFSGKKASVKVDSLSGGEKSRLVLAEILQSRPNLMLLDEPTNHMDIQARETLESAFQAYQGTILFISHDRYFIRQVADAVLIFEGQSVMYYPFGYQHYLDRMRGDRKESPAARIKAEEQALIAGLRAVPKAERHRLREIGTEEAYQDWRLRLAGEAMEEARRQVEILWEKKQQWEEEKLLRVWDLAEGLQENSGDWGNEGRGSGMDTGEYPGEEALCLAMDRWTDACLEWYQNTEENDEEEKAQ</sequence>
<feature type="coiled-coil region" evidence="3">
    <location>
        <begin position="219"/>
        <end position="253"/>
    </location>
</feature>
<protein>
    <submittedName>
        <fullName evidence="5">ABC-F family ATP-binding cassette domain-containing protein</fullName>
    </submittedName>
</protein>
<dbReference type="NCBIfam" id="NF000355">
    <property type="entry name" value="ribo_prot_ABC_F"/>
    <property type="match status" value="1"/>
</dbReference>
<dbReference type="SMART" id="SM00382">
    <property type="entry name" value="AAA"/>
    <property type="match status" value="2"/>
</dbReference>
<evidence type="ECO:0000256" key="3">
    <source>
        <dbReference type="SAM" id="Coils"/>
    </source>
</evidence>
<dbReference type="PANTHER" id="PTHR42855:SF2">
    <property type="entry name" value="DRUG RESISTANCE ABC TRANSPORTER,ATP-BINDING PROTEIN"/>
    <property type="match status" value="1"/>
</dbReference>
<dbReference type="GO" id="GO:0005524">
    <property type="term" value="F:ATP binding"/>
    <property type="evidence" value="ECO:0007669"/>
    <property type="project" value="UniProtKB-KW"/>
</dbReference>
<dbReference type="PANTHER" id="PTHR42855">
    <property type="entry name" value="ABC TRANSPORTER ATP-BINDING SUBUNIT"/>
    <property type="match status" value="1"/>
</dbReference>
<feature type="domain" description="ABC transporter" evidence="4">
    <location>
        <begin position="293"/>
        <end position="510"/>
    </location>
</feature>
<dbReference type="AlphaFoldDB" id="A0A9D1GI70"/>